<evidence type="ECO:0000313" key="1">
    <source>
        <dbReference type="EMBL" id="KAF2625743.1"/>
    </source>
</evidence>
<keyword evidence="2" id="KW-1185">Reference proteome</keyword>
<dbReference type="EMBL" id="MU006724">
    <property type="protein sequence ID" value="KAF2625743.1"/>
    <property type="molecule type" value="Genomic_DNA"/>
</dbReference>
<evidence type="ECO:0000313" key="2">
    <source>
        <dbReference type="Proteomes" id="UP000799754"/>
    </source>
</evidence>
<protein>
    <submittedName>
        <fullName evidence="1">GABA permease</fullName>
    </submittedName>
</protein>
<accession>A0ACB6RVC6</accession>
<organism evidence="1 2">
    <name type="scientific">Macroventuria anomochaeta</name>
    <dbReference type="NCBI Taxonomy" id="301207"/>
    <lineage>
        <taxon>Eukaryota</taxon>
        <taxon>Fungi</taxon>
        <taxon>Dikarya</taxon>
        <taxon>Ascomycota</taxon>
        <taxon>Pezizomycotina</taxon>
        <taxon>Dothideomycetes</taxon>
        <taxon>Pleosporomycetidae</taxon>
        <taxon>Pleosporales</taxon>
        <taxon>Pleosporineae</taxon>
        <taxon>Didymellaceae</taxon>
        <taxon>Macroventuria</taxon>
    </lineage>
</organism>
<reference evidence="1" key="1">
    <citation type="journal article" date="2020" name="Stud. Mycol.">
        <title>101 Dothideomycetes genomes: a test case for predicting lifestyles and emergence of pathogens.</title>
        <authorList>
            <person name="Haridas S."/>
            <person name="Albert R."/>
            <person name="Binder M."/>
            <person name="Bloem J."/>
            <person name="Labutti K."/>
            <person name="Salamov A."/>
            <person name="Andreopoulos B."/>
            <person name="Baker S."/>
            <person name="Barry K."/>
            <person name="Bills G."/>
            <person name="Bluhm B."/>
            <person name="Cannon C."/>
            <person name="Castanera R."/>
            <person name="Culley D."/>
            <person name="Daum C."/>
            <person name="Ezra D."/>
            <person name="Gonzalez J."/>
            <person name="Henrissat B."/>
            <person name="Kuo A."/>
            <person name="Liang C."/>
            <person name="Lipzen A."/>
            <person name="Lutzoni F."/>
            <person name="Magnuson J."/>
            <person name="Mondo S."/>
            <person name="Nolan M."/>
            <person name="Ohm R."/>
            <person name="Pangilinan J."/>
            <person name="Park H.-J."/>
            <person name="Ramirez L."/>
            <person name="Alfaro M."/>
            <person name="Sun H."/>
            <person name="Tritt A."/>
            <person name="Yoshinaga Y."/>
            <person name="Zwiers L.-H."/>
            <person name="Turgeon B."/>
            <person name="Goodwin S."/>
            <person name="Spatafora J."/>
            <person name="Crous P."/>
            <person name="Grigoriev I."/>
        </authorList>
    </citation>
    <scope>NUCLEOTIDE SEQUENCE</scope>
    <source>
        <strain evidence="1">CBS 525.71</strain>
    </source>
</reference>
<dbReference type="Proteomes" id="UP000799754">
    <property type="component" value="Unassembled WGS sequence"/>
</dbReference>
<gene>
    <name evidence="1" type="ORF">BU25DRAFT_345443</name>
</gene>
<sequence length="511" mass="55247">MSTSPTSDPEKKVEVFDEDDAVLAQLGYTQELKRSFGLVGMVGFSFSIVTSWTALSGVLIIGVETGGPPVMIWGWLAVCLFTLSVAYSMAEMCSAYPLAGGQYSWVAILAPTSWARGFSYICGWFMLIGVLAMGATNNFIATNFVLGTAQLNYGFTIERWHTVLIAYLVTFIAMGSNIFFPHILNKLSKAILAWNMLSFVVCLATILATNDHKQSPEFVFGDFQNFTGWKSSYAVVLGLLQSAYGMCCYDAPAHMTEEIKNARKQAPRAIVMAVYMGFITGFIWLIALSFCIGDLDATATTATGVPVIEIIFNSTGSVAGASTLSSMISVICLVASNSLMAEGSRSVYAFARDQGLPFSDVLSKVSTRRVPVYAVLLTGVVQIAFNSIYFGTVTGFNTIVAIATQGFYLSYAMPLLARIIAHFSGKKTRLEGTYSLGRYGIVLNIIGFLFLAFMCIISNFPSATPVDSENMNYTSAATGLIMLLSAIFWLTAGRHKFTGPESGHLLESVAS</sequence>
<comment type="caution">
    <text evidence="1">The sequence shown here is derived from an EMBL/GenBank/DDBJ whole genome shotgun (WGS) entry which is preliminary data.</text>
</comment>
<name>A0ACB6RVC6_9PLEO</name>
<proteinExistence type="predicted"/>